<organism evidence="10 11">
    <name type="scientific">Nitratifractor salsuginis (strain DSM 16511 / JCM 12458 / E9I37-1)</name>
    <dbReference type="NCBI Taxonomy" id="749222"/>
    <lineage>
        <taxon>Bacteria</taxon>
        <taxon>Pseudomonadati</taxon>
        <taxon>Campylobacterota</taxon>
        <taxon>Epsilonproteobacteria</taxon>
        <taxon>Campylobacterales</taxon>
        <taxon>Sulfurovaceae</taxon>
        <taxon>Nitratifractor</taxon>
    </lineage>
</organism>
<dbReference type="eggNOG" id="COG3842">
    <property type="taxonomic scope" value="Bacteria"/>
</dbReference>
<name>E6WYP1_NITSE</name>
<evidence type="ECO:0000256" key="3">
    <source>
        <dbReference type="ARBA" id="ARBA00022496"/>
    </source>
</evidence>
<evidence type="ECO:0000256" key="8">
    <source>
        <dbReference type="ARBA" id="ARBA00023136"/>
    </source>
</evidence>
<evidence type="ECO:0000313" key="11">
    <source>
        <dbReference type="Proteomes" id="UP000008633"/>
    </source>
</evidence>
<keyword evidence="11" id="KW-1185">Reference proteome</keyword>
<sequence>MIRLEGVEGQAGSFHLGPIDLSLPAGAAHALLGPSGAGKSTLLRMILGLETPQKGRILFKGEEISHRAVEERGFGYLPQHLALFPHLSVEENLRYGLKARKRSGAGYETHLKHLIDATGIAPLLDRRPETLSGGERQRVALVRALAPKPELLLLDEPFSALDPALRRELWHLTRSLQEIDGTAMLIITHDMQEAFALADRLHLIIDGTIRQEGTPTQLWEHPHDAQTARYLGVRNFLKIESWEPEDRIVRVAGLSHPLYFHETPPTQEPSLCAIRPESIEITENEEGSDIFTLPAEAFSEPGGTLWRARLGNGEILEVRESRMRTPGEKRELHLRLPPEKLLLYP</sequence>
<keyword evidence="8" id="KW-0472">Membrane</keyword>
<dbReference type="PROSITE" id="PS00211">
    <property type="entry name" value="ABC_TRANSPORTER_1"/>
    <property type="match status" value="1"/>
</dbReference>
<dbReference type="GO" id="GO:0005524">
    <property type="term" value="F:ATP binding"/>
    <property type="evidence" value="ECO:0007669"/>
    <property type="project" value="UniProtKB-KW"/>
</dbReference>
<dbReference type="SUPFAM" id="SSF52540">
    <property type="entry name" value="P-loop containing nucleoside triphosphate hydrolases"/>
    <property type="match status" value="1"/>
</dbReference>
<dbReference type="EMBL" id="CP002452">
    <property type="protein sequence ID" value="ADV45412.1"/>
    <property type="molecule type" value="Genomic_DNA"/>
</dbReference>
<evidence type="ECO:0000313" key="10">
    <source>
        <dbReference type="EMBL" id="ADV45412.1"/>
    </source>
</evidence>
<dbReference type="PROSITE" id="PS50893">
    <property type="entry name" value="ABC_TRANSPORTER_2"/>
    <property type="match status" value="1"/>
</dbReference>
<dbReference type="InterPro" id="IPR050093">
    <property type="entry name" value="ABC_SmlMolc_Importer"/>
</dbReference>
<dbReference type="PANTHER" id="PTHR42781:SF4">
    <property type="entry name" value="SPERMIDINE_PUTRESCINE IMPORT ATP-BINDING PROTEIN POTA"/>
    <property type="match status" value="1"/>
</dbReference>
<protein>
    <submittedName>
        <fullName evidence="10">ABC transporter related protein</fullName>
    </submittedName>
</protein>
<dbReference type="KEGG" id="nsa:Nitsa_0139"/>
<dbReference type="AlphaFoldDB" id="E6WYP1"/>
<dbReference type="GO" id="GO:0015408">
    <property type="term" value="F:ABC-type ferric iron transporter activity"/>
    <property type="evidence" value="ECO:0007669"/>
    <property type="project" value="InterPro"/>
</dbReference>
<dbReference type="InterPro" id="IPR003439">
    <property type="entry name" value="ABC_transporter-like_ATP-bd"/>
</dbReference>
<dbReference type="GO" id="GO:0016020">
    <property type="term" value="C:membrane"/>
    <property type="evidence" value="ECO:0007669"/>
    <property type="project" value="InterPro"/>
</dbReference>
<dbReference type="Gene3D" id="3.40.50.300">
    <property type="entry name" value="P-loop containing nucleotide triphosphate hydrolases"/>
    <property type="match status" value="1"/>
</dbReference>
<reference evidence="10 11" key="1">
    <citation type="journal article" date="2011" name="Stand. Genomic Sci.">
        <title>Complete genome sequence of Nitratifractor salsuginis type strain (E9I37-1).</title>
        <authorList>
            <person name="Anderson I."/>
            <person name="Sikorski J."/>
            <person name="Zeytun A."/>
            <person name="Nolan M."/>
            <person name="Lapidus A."/>
            <person name="Lucas S."/>
            <person name="Hammon N."/>
            <person name="Deshpande S."/>
            <person name="Cheng J.F."/>
            <person name="Tapia R."/>
            <person name="Han C."/>
            <person name="Goodwin L."/>
            <person name="Pitluck S."/>
            <person name="Liolios K."/>
            <person name="Pagani I."/>
            <person name="Ivanova N."/>
            <person name="Huntemann M."/>
            <person name="Mavromatis K."/>
            <person name="Ovchinikova G."/>
            <person name="Pati A."/>
            <person name="Chen A."/>
            <person name="Palaniappan K."/>
            <person name="Land M."/>
            <person name="Hauser L."/>
            <person name="Brambilla E.M."/>
            <person name="Ngatchou-Djao O.D."/>
            <person name="Rohde M."/>
            <person name="Tindall B.J."/>
            <person name="Goker M."/>
            <person name="Detter J.C."/>
            <person name="Woyke T."/>
            <person name="Bristow J."/>
            <person name="Eisen J.A."/>
            <person name="Markowitz V."/>
            <person name="Hugenholtz P."/>
            <person name="Klenk H.P."/>
            <person name="Kyrpides N.C."/>
        </authorList>
    </citation>
    <scope>NUCLEOTIDE SEQUENCE [LARGE SCALE GENOMIC DNA]</scope>
    <source>
        <strain evidence="11">DSM 16511 / JCM 12458 / E9I37-1</strain>
    </source>
</reference>
<dbReference type="HOGENOM" id="CLU_000604_1_1_7"/>
<reference evidence="11" key="2">
    <citation type="submission" date="2011-01" db="EMBL/GenBank/DDBJ databases">
        <title>The complete genome of Nitratifractor salsuginis DSM 16511.</title>
        <authorList>
            <consortium name="US DOE Joint Genome Institute (JGI-PGF)"/>
            <person name="Lucas S."/>
            <person name="Copeland A."/>
            <person name="Lapidus A."/>
            <person name="Bruce D."/>
            <person name="Goodwin L."/>
            <person name="Pitluck S."/>
            <person name="Kyrpides N."/>
            <person name="Mavromatis K."/>
            <person name="Ivanova N."/>
            <person name="Mikhailova N."/>
            <person name="Zeytun A."/>
            <person name="Detter J.C."/>
            <person name="Tapia R."/>
            <person name="Han C."/>
            <person name="Land M."/>
            <person name="Hauser L."/>
            <person name="Markowitz V."/>
            <person name="Cheng J.-F."/>
            <person name="Hugenholtz P."/>
            <person name="Woyke T."/>
            <person name="Wu D."/>
            <person name="Tindall B."/>
            <person name="Schuetze A."/>
            <person name="Brambilla E."/>
            <person name="Klenk H.-P."/>
            <person name="Eisen J.A."/>
        </authorList>
    </citation>
    <scope>NUCLEOTIDE SEQUENCE [LARGE SCALE GENOMIC DNA]</scope>
    <source>
        <strain evidence="11">DSM 16511 / JCM 12458 / E9I37-1</strain>
    </source>
</reference>
<dbReference type="InterPro" id="IPR015853">
    <property type="entry name" value="ABC_transpr_FbpC"/>
</dbReference>
<dbReference type="InterPro" id="IPR003593">
    <property type="entry name" value="AAA+_ATPase"/>
</dbReference>
<dbReference type="STRING" id="749222.Nitsa_0139"/>
<evidence type="ECO:0000259" key="9">
    <source>
        <dbReference type="PROSITE" id="PS50893"/>
    </source>
</evidence>
<dbReference type="Pfam" id="PF00005">
    <property type="entry name" value="ABC_tran"/>
    <property type="match status" value="1"/>
</dbReference>
<dbReference type="InterPro" id="IPR027417">
    <property type="entry name" value="P-loop_NTPase"/>
</dbReference>
<gene>
    <name evidence="10" type="ordered locus">Nitsa_0139</name>
</gene>
<evidence type="ECO:0000256" key="6">
    <source>
        <dbReference type="ARBA" id="ARBA00023004"/>
    </source>
</evidence>
<evidence type="ECO:0000256" key="5">
    <source>
        <dbReference type="ARBA" id="ARBA00022840"/>
    </source>
</evidence>
<evidence type="ECO:0000256" key="1">
    <source>
        <dbReference type="ARBA" id="ARBA00022448"/>
    </source>
</evidence>
<dbReference type="SMART" id="SM00382">
    <property type="entry name" value="AAA"/>
    <property type="match status" value="1"/>
</dbReference>
<keyword evidence="4" id="KW-0547">Nucleotide-binding</keyword>
<evidence type="ECO:0000256" key="4">
    <source>
        <dbReference type="ARBA" id="ARBA00022741"/>
    </source>
</evidence>
<keyword evidence="5" id="KW-0067">ATP-binding</keyword>
<dbReference type="CDD" id="cd03259">
    <property type="entry name" value="ABC_Carb_Solutes_like"/>
    <property type="match status" value="1"/>
</dbReference>
<dbReference type="RefSeq" id="WP_013553109.1">
    <property type="nucleotide sequence ID" value="NC_014935.1"/>
</dbReference>
<accession>E6WYP1</accession>
<feature type="domain" description="ABC transporter" evidence="9">
    <location>
        <begin position="2"/>
        <end position="231"/>
    </location>
</feature>
<keyword evidence="1" id="KW-0813">Transport</keyword>
<keyword evidence="6" id="KW-0408">Iron</keyword>
<dbReference type="Proteomes" id="UP000008633">
    <property type="component" value="Chromosome"/>
</dbReference>
<keyword evidence="7" id="KW-0406">Ion transport</keyword>
<evidence type="ECO:0000256" key="2">
    <source>
        <dbReference type="ARBA" id="ARBA00022475"/>
    </source>
</evidence>
<dbReference type="PANTHER" id="PTHR42781">
    <property type="entry name" value="SPERMIDINE/PUTRESCINE IMPORT ATP-BINDING PROTEIN POTA"/>
    <property type="match status" value="1"/>
</dbReference>
<proteinExistence type="predicted"/>
<evidence type="ECO:0000256" key="7">
    <source>
        <dbReference type="ARBA" id="ARBA00023065"/>
    </source>
</evidence>
<dbReference type="GO" id="GO:0016887">
    <property type="term" value="F:ATP hydrolysis activity"/>
    <property type="evidence" value="ECO:0007669"/>
    <property type="project" value="InterPro"/>
</dbReference>
<dbReference type="InterPro" id="IPR017871">
    <property type="entry name" value="ABC_transporter-like_CS"/>
</dbReference>
<keyword evidence="2" id="KW-1003">Cell membrane</keyword>
<keyword evidence="3" id="KW-0410">Iron transport</keyword>